<evidence type="ECO:0000256" key="10">
    <source>
        <dbReference type="ARBA" id="ARBA00023004"/>
    </source>
</evidence>
<dbReference type="InterPro" id="IPR013785">
    <property type="entry name" value="Aldolase_TIM"/>
</dbReference>
<evidence type="ECO:0000256" key="12">
    <source>
        <dbReference type="ARBA" id="ARBA00023157"/>
    </source>
</evidence>
<evidence type="ECO:0000259" key="13">
    <source>
        <dbReference type="PROSITE" id="PS51918"/>
    </source>
</evidence>
<gene>
    <name evidence="14" type="ORF">HNR50_002147</name>
</gene>
<dbReference type="SFLD" id="SFLDF00275">
    <property type="entry name" value="adenosine_C2_methyltransferase"/>
    <property type="match status" value="1"/>
</dbReference>
<evidence type="ECO:0000256" key="3">
    <source>
        <dbReference type="ARBA" id="ARBA00007544"/>
    </source>
</evidence>
<keyword evidence="11" id="KW-0411">Iron-sulfur</keyword>
<keyword evidence="6 14" id="KW-0489">Methyltransferase</keyword>
<evidence type="ECO:0000256" key="6">
    <source>
        <dbReference type="ARBA" id="ARBA00022603"/>
    </source>
</evidence>
<keyword evidence="5" id="KW-0963">Cytoplasm</keyword>
<dbReference type="PANTHER" id="PTHR30544:SF5">
    <property type="entry name" value="RADICAL SAM CORE DOMAIN-CONTAINING PROTEIN"/>
    <property type="match status" value="1"/>
</dbReference>
<dbReference type="PIRSF" id="PIRSF006004">
    <property type="entry name" value="CHP00048"/>
    <property type="match status" value="1"/>
</dbReference>
<reference evidence="14 15" key="1">
    <citation type="submission" date="2020-08" db="EMBL/GenBank/DDBJ databases">
        <title>Genomic Encyclopedia of Type Strains, Phase IV (KMG-IV): sequencing the most valuable type-strain genomes for metagenomic binning, comparative biology and taxonomic classification.</title>
        <authorList>
            <person name="Goeker M."/>
        </authorList>
    </citation>
    <scope>NUCLEOTIDE SEQUENCE [LARGE SCALE GENOMIC DNA]</scope>
    <source>
        <strain evidence="14 15">DSM 2461</strain>
    </source>
</reference>
<comment type="subcellular location">
    <subcellularLocation>
        <location evidence="2">Cytoplasm</location>
    </subcellularLocation>
</comment>
<dbReference type="EMBL" id="JACHGJ010000003">
    <property type="protein sequence ID" value="MBB6480484.1"/>
    <property type="molecule type" value="Genomic_DNA"/>
</dbReference>
<dbReference type="EC" id="2.1.1.192" evidence="14"/>
<dbReference type="SFLD" id="SFLDG01062">
    <property type="entry name" value="methyltransferase_(Class_A)"/>
    <property type="match status" value="1"/>
</dbReference>
<organism evidence="14 15">
    <name type="scientific">Spirochaeta isovalerica</name>
    <dbReference type="NCBI Taxonomy" id="150"/>
    <lineage>
        <taxon>Bacteria</taxon>
        <taxon>Pseudomonadati</taxon>
        <taxon>Spirochaetota</taxon>
        <taxon>Spirochaetia</taxon>
        <taxon>Spirochaetales</taxon>
        <taxon>Spirochaetaceae</taxon>
        <taxon>Spirochaeta</taxon>
    </lineage>
</organism>
<feature type="domain" description="Radical SAM core" evidence="13">
    <location>
        <begin position="96"/>
        <end position="326"/>
    </location>
</feature>
<evidence type="ECO:0000256" key="11">
    <source>
        <dbReference type="ARBA" id="ARBA00023014"/>
    </source>
</evidence>
<dbReference type="InterPro" id="IPR007197">
    <property type="entry name" value="rSAM"/>
</dbReference>
<dbReference type="InterPro" id="IPR040072">
    <property type="entry name" value="Methyltransferase_A"/>
</dbReference>
<keyword evidence="15" id="KW-1185">Reference proteome</keyword>
<evidence type="ECO:0000256" key="5">
    <source>
        <dbReference type="ARBA" id="ARBA00022490"/>
    </source>
</evidence>
<keyword evidence="4" id="KW-0004">4Fe-4S</keyword>
<name>A0A841R5M0_9SPIO</name>
<dbReference type="Proteomes" id="UP000587760">
    <property type="component" value="Unassembled WGS sequence"/>
</dbReference>
<evidence type="ECO:0000313" key="15">
    <source>
        <dbReference type="Proteomes" id="UP000587760"/>
    </source>
</evidence>
<dbReference type="AlphaFoldDB" id="A0A841R5M0"/>
<dbReference type="SUPFAM" id="SSF102114">
    <property type="entry name" value="Radical SAM enzymes"/>
    <property type="match status" value="1"/>
</dbReference>
<accession>A0A841R5M0</accession>
<dbReference type="RefSeq" id="WP_184746743.1">
    <property type="nucleotide sequence ID" value="NZ_JACHGJ010000003.1"/>
</dbReference>
<dbReference type="SFLD" id="SFLDS00029">
    <property type="entry name" value="Radical_SAM"/>
    <property type="match status" value="1"/>
</dbReference>
<keyword evidence="7 14" id="KW-0808">Transferase</keyword>
<evidence type="ECO:0000256" key="8">
    <source>
        <dbReference type="ARBA" id="ARBA00022691"/>
    </source>
</evidence>
<dbReference type="InterPro" id="IPR058240">
    <property type="entry name" value="rSAM_sf"/>
</dbReference>
<dbReference type="GO" id="GO:0030488">
    <property type="term" value="P:tRNA methylation"/>
    <property type="evidence" value="ECO:0007669"/>
    <property type="project" value="TreeGrafter"/>
</dbReference>
<evidence type="ECO:0000313" key="14">
    <source>
        <dbReference type="EMBL" id="MBB6480484.1"/>
    </source>
</evidence>
<evidence type="ECO:0000256" key="9">
    <source>
        <dbReference type="ARBA" id="ARBA00022723"/>
    </source>
</evidence>
<dbReference type="CDD" id="cd01335">
    <property type="entry name" value="Radical_SAM"/>
    <property type="match status" value="1"/>
</dbReference>
<comment type="caution">
    <text evidence="14">The sequence shown here is derived from an EMBL/GenBank/DDBJ whole genome shotgun (WGS) entry which is preliminary data.</text>
</comment>
<comment type="cofactor">
    <cofactor evidence="1">
        <name>[4Fe-4S] cluster</name>
        <dbReference type="ChEBI" id="CHEBI:49883"/>
    </cofactor>
</comment>
<protein>
    <submittedName>
        <fullName evidence="14">23S rRNA (Adenine2503-C2)-methyltransferase</fullName>
        <ecNumber evidence="14">2.1.1.192</ecNumber>
    </submittedName>
</protein>
<evidence type="ECO:0000256" key="7">
    <source>
        <dbReference type="ARBA" id="ARBA00022679"/>
    </source>
</evidence>
<keyword evidence="8" id="KW-0949">S-adenosyl-L-methionine</keyword>
<keyword evidence="9" id="KW-0479">Metal-binding</keyword>
<comment type="similarity">
    <text evidence="3">Belongs to the radical SAM superfamily. RlmN family.</text>
</comment>
<dbReference type="GO" id="GO:0051539">
    <property type="term" value="F:4 iron, 4 sulfur cluster binding"/>
    <property type="evidence" value="ECO:0007669"/>
    <property type="project" value="UniProtKB-KW"/>
</dbReference>
<evidence type="ECO:0000256" key="2">
    <source>
        <dbReference type="ARBA" id="ARBA00004496"/>
    </source>
</evidence>
<evidence type="ECO:0000256" key="1">
    <source>
        <dbReference type="ARBA" id="ARBA00001966"/>
    </source>
</evidence>
<dbReference type="InterPro" id="IPR004383">
    <property type="entry name" value="rRNA_lsu_MTrfase_RlmN/Cfr"/>
</dbReference>
<dbReference type="GO" id="GO:0046872">
    <property type="term" value="F:metal ion binding"/>
    <property type="evidence" value="ECO:0007669"/>
    <property type="project" value="UniProtKB-KW"/>
</dbReference>
<dbReference type="GO" id="GO:0070475">
    <property type="term" value="P:rRNA base methylation"/>
    <property type="evidence" value="ECO:0007669"/>
    <property type="project" value="TreeGrafter"/>
</dbReference>
<proteinExistence type="inferred from homology"/>
<keyword evidence="10" id="KW-0408">Iron</keyword>
<dbReference type="Pfam" id="PF04055">
    <property type="entry name" value="Radical_SAM"/>
    <property type="match status" value="1"/>
</dbReference>
<dbReference type="Gene3D" id="3.20.20.70">
    <property type="entry name" value="Aldolase class I"/>
    <property type="match status" value="1"/>
</dbReference>
<dbReference type="PANTHER" id="PTHR30544">
    <property type="entry name" value="23S RRNA METHYLTRANSFERASE"/>
    <property type="match status" value="1"/>
</dbReference>
<dbReference type="PROSITE" id="PS51918">
    <property type="entry name" value="RADICAL_SAM"/>
    <property type="match status" value="1"/>
</dbReference>
<evidence type="ECO:0000256" key="4">
    <source>
        <dbReference type="ARBA" id="ARBA00022485"/>
    </source>
</evidence>
<keyword evidence="12" id="KW-1015">Disulfide bond</keyword>
<sequence length="355" mass="39616">MNLLGYTYEDILALVKENKMGGREEAKKLFSDLYGEGRCEAGRKQASSSPMQPGPGNGFVCDLPPVSGSIEEGGTIKFLLKLEDGLETESIILPMGGRYNTLCISSQIGCRWSCAFCETGKMGLIRNLTKVEILAQLMTAELVYKKPIRNIVFMGMGEAFDNFDNVLGAIDIFTHPWAMNIPKKSICISTVGNVQGISRLTELARKERDKNYHKLHLAVSLNGADDAARSHLMPVNRRWPLAELKESLMETEQFGRKDLLYFEYIMIKGVTDGEENGRKLIDFAKGFPKITVNLIPFNPGRDSGFEKPTAEELERFHEQLLTAGIRVFTRNSQGERIMAACGQLGNRKSENTDKM</sequence>
<dbReference type="GO" id="GO:0008173">
    <property type="term" value="F:RNA methyltransferase activity"/>
    <property type="evidence" value="ECO:0007669"/>
    <property type="project" value="InterPro"/>
</dbReference>
<dbReference type="GO" id="GO:0005737">
    <property type="term" value="C:cytoplasm"/>
    <property type="evidence" value="ECO:0007669"/>
    <property type="project" value="UniProtKB-SubCell"/>
</dbReference>